<feature type="compositionally biased region" description="Polar residues" evidence="1">
    <location>
        <begin position="184"/>
        <end position="206"/>
    </location>
</feature>
<protein>
    <submittedName>
        <fullName evidence="2">HIR complex subunit</fullName>
    </submittedName>
</protein>
<evidence type="ECO:0000256" key="1">
    <source>
        <dbReference type="SAM" id="MobiDB-lite"/>
    </source>
</evidence>
<dbReference type="EMBL" id="CAWUHB010000007">
    <property type="protein sequence ID" value="CAK7213996.1"/>
    <property type="molecule type" value="Genomic_DNA"/>
</dbReference>
<organism evidence="2 3">
    <name type="scientific">Sporothrix curviconia</name>
    <dbReference type="NCBI Taxonomy" id="1260050"/>
    <lineage>
        <taxon>Eukaryota</taxon>
        <taxon>Fungi</taxon>
        <taxon>Dikarya</taxon>
        <taxon>Ascomycota</taxon>
        <taxon>Pezizomycotina</taxon>
        <taxon>Sordariomycetes</taxon>
        <taxon>Sordariomycetidae</taxon>
        <taxon>Ophiostomatales</taxon>
        <taxon>Ophiostomataceae</taxon>
        <taxon>Sporothrix</taxon>
    </lineage>
</organism>
<sequence length="241" mass="25728">MVPQQNTQQPGQLQDISVEGVRLTKDGVPRKKPGRKPGTTVTKKASDGTPPSMSATTATASGSGVEAAKQKRPRKPKDLNAPPVARKKRSLGSDLPDSIGGTGPSRSSSANMHFEPKVELTSMRMDIDSRPAQRSLGPSAILHHHPRPPPLPVVDKAPKREPPTNSVMSILNAEDSPPRPAHTAPTSTTPVRSVGQSYDPIRSSTYDPVRETMMSRDPYGTGPLGSPRAPTHITNRATLLI</sequence>
<name>A0ABP0B413_9PEZI</name>
<feature type="compositionally biased region" description="Low complexity" evidence="1">
    <location>
        <begin position="48"/>
        <end position="64"/>
    </location>
</feature>
<reference evidence="2 3" key="1">
    <citation type="submission" date="2024-01" db="EMBL/GenBank/DDBJ databases">
        <authorList>
            <person name="Allen C."/>
            <person name="Tagirdzhanova G."/>
        </authorList>
    </citation>
    <scope>NUCLEOTIDE SEQUENCE [LARGE SCALE GENOMIC DNA]</scope>
</reference>
<feature type="region of interest" description="Disordered" evidence="1">
    <location>
        <begin position="1"/>
        <end position="234"/>
    </location>
</feature>
<proteinExistence type="predicted"/>
<comment type="caution">
    <text evidence="2">The sequence shown here is derived from an EMBL/GenBank/DDBJ whole genome shotgun (WGS) entry which is preliminary data.</text>
</comment>
<feature type="compositionally biased region" description="Low complexity" evidence="1">
    <location>
        <begin position="1"/>
        <end position="14"/>
    </location>
</feature>
<evidence type="ECO:0000313" key="3">
    <source>
        <dbReference type="Proteomes" id="UP001642405"/>
    </source>
</evidence>
<evidence type="ECO:0000313" key="2">
    <source>
        <dbReference type="EMBL" id="CAK7213996.1"/>
    </source>
</evidence>
<dbReference type="Proteomes" id="UP001642405">
    <property type="component" value="Unassembled WGS sequence"/>
</dbReference>
<gene>
    <name evidence="2" type="primary">HPC2_2</name>
    <name evidence="2" type="ORF">SCUCBS95973_001990</name>
</gene>
<accession>A0ABP0B413</accession>
<keyword evidence="3" id="KW-1185">Reference proteome</keyword>